<evidence type="ECO:0000313" key="2">
    <source>
        <dbReference type="EMBL" id="MBM6923613.1"/>
    </source>
</evidence>
<dbReference type="PANTHER" id="PTHR43218:SF1">
    <property type="entry name" value="PHOSPHORIBOSYLTRANSFERASE"/>
    <property type="match status" value="1"/>
</dbReference>
<comment type="caution">
    <text evidence="2">The sequence shown here is derived from an EMBL/GenBank/DDBJ whole genome shotgun (WGS) entry which is preliminary data.</text>
</comment>
<dbReference type="InterPro" id="IPR000836">
    <property type="entry name" value="PRTase_dom"/>
</dbReference>
<keyword evidence="2" id="KW-0808">Transferase</keyword>
<dbReference type="SUPFAM" id="SSF53271">
    <property type="entry name" value="PRTase-like"/>
    <property type="match status" value="1"/>
</dbReference>
<keyword evidence="2" id="KW-0328">Glycosyltransferase</keyword>
<dbReference type="PANTHER" id="PTHR43218">
    <property type="entry name" value="PHOSPHORIBOSYLTRANSFERASE-RELATED"/>
    <property type="match status" value="1"/>
</dbReference>
<gene>
    <name evidence="2" type="ORF">H9X81_07925</name>
</gene>
<dbReference type="EC" id="2.4.2.7" evidence="2"/>
<name>A0ABS2GP60_9FIRM</name>
<proteinExistence type="predicted"/>
<reference evidence="2 3" key="1">
    <citation type="journal article" date="2021" name="Sci. Rep.">
        <title>The distribution of antibiotic resistance genes in chicken gut microbiota commensals.</title>
        <authorList>
            <person name="Juricova H."/>
            <person name="Matiasovicova J."/>
            <person name="Kubasova T."/>
            <person name="Cejkova D."/>
            <person name="Rychlik I."/>
        </authorList>
    </citation>
    <scope>NUCLEOTIDE SEQUENCE [LARGE SCALE GENOMIC DNA]</scope>
    <source>
        <strain evidence="2 3">An564</strain>
    </source>
</reference>
<evidence type="ECO:0000313" key="3">
    <source>
        <dbReference type="Proteomes" id="UP000724149"/>
    </source>
</evidence>
<organism evidence="2 3">
    <name type="scientific">Hydrogenoanaerobacterium saccharovorans</name>
    <dbReference type="NCBI Taxonomy" id="474960"/>
    <lineage>
        <taxon>Bacteria</taxon>
        <taxon>Bacillati</taxon>
        <taxon>Bacillota</taxon>
        <taxon>Clostridia</taxon>
        <taxon>Eubacteriales</taxon>
        <taxon>Oscillospiraceae</taxon>
        <taxon>Hydrogenoanaerobacterium</taxon>
    </lineage>
</organism>
<evidence type="ECO:0000259" key="1">
    <source>
        <dbReference type="Pfam" id="PF00156"/>
    </source>
</evidence>
<dbReference type="CDD" id="cd06223">
    <property type="entry name" value="PRTases_typeI"/>
    <property type="match status" value="1"/>
</dbReference>
<dbReference type="EMBL" id="JACSNR010000007">
    <property type="protein sequence ID" value="MBM6923613.1"/>
    <property type="molecule type" value="Genomic_DNA"/>
</dbReference>
<dbReference type="Proteomes" id="UP000724149">
    <property type="component" value="Unassembled WGS sequence"/>
</dbReference>
<dbReference type="InterPro" id="IPR029057">
    <property type="entry name" value="PRTase-like"/>
</dbReference>
<dbReference type="Gene3D" id="3.40.50.2020">
    <property type="match status" value="1"/>
</dbReference>
<dbReference type="Pfam" id="PF00156">
    <property type="entry name" value="Pribosyltran"/>
    <property type="match status" value="1"/>
</dbReference>
<accession>A0ABS2GP60</accession>
<feature type="domain" description="Phosphoribosyltransferase" evidence="1">
    <location>
        <begin position="50"/>
        <end position="163"/>
    </location>
</feature>
<keyword evidence="3" id="KW-1185">Reference proteome</keyword>
<sequence length="178" mass="19674">METYKLHVAGLERDLPICPLNDNLSIAGFVMFGDVEMTIRSAEELLKRVGDFDLLITAESKGIPLAYEMSRQSGKKYILARKSIKLYMHDPVSVSVKSITTAQVQTLYLDSTDMEQIRGKRILIVDDVVSTGESMHALECLVEKSGGVIAGKCAVLAEGDARERTDVTFLGELPLFFK</sequence>
<protein>
    <submittedName>
        <fullName evidence="2">Adenine phosphoribosyltransferase</fullName>
        <ecNumber evidence="2">2.4.2.7</ecNumber>
    </submittedName>
</protein>
<dbReference type="RefSeq" id="WP_177502235.1">
    <property type="nucleotide sequence ID" value="NZ_JACSNR010000007.1"/>
</dbReference>
<dbReference type="NCBIfam" id="NF005592">
    <property type="entry name" value="PRK07322.1"/>
    <property type="match status" value="1"/>
</dbReference>
<dbReference type="GO" id="GO:0003999">
    <property type="term" value="F:adenine phosphoribosyltransferase activity"/>
    <property type="evidence" value="ECO:0007669"/>
    <property type="project" value="UniProtKB-EC"/>
</dbReference>